<organism evidence="1">
    <name type="scientific">Solanum chacoense</name>
    <name type="common">Chaco potato</name>
    <dbReference type="NCBI Taxonomy" id="4108"/>
    <lineage>
        <taxon>Eukaryota</taxon>
        <taxon>Viridiplantae</taxon>
        <taxon>Streptophyta</taxon>
        <taxon>Embryophyta</taxon>
        <taxon>Tracheophyta</taxon>
        <taxon>Spermatophyta</taxon>
        <taxon>Magnoliopsida</taxon>
        <taxon>eudicotyledons</taxon>
        <taxon>Gunneridae</taxon>
        <taxon>Pentapetalae</taxon>
        <taxon>asterids</taxon>
        <taxon>lamiids</taxon>
        <taxon>Solanales</taxon>
        <taxon>Solanaceae</taxon>
        <taxon>Solanoideae</taxon>
        <taxon>Solaneae</taxon>
        <taxon>Solanum</taxon>
    </lineage>
</organism>
<sequence length="114" mass="12789">MNRLILRQTRCSRLPQSQKLHEYAITKTNTQLPTSLLPLSATATPSYLRSYSRYAKGASYPIKSSLPNTSSAYLCLSSSPLYPTSRISSLWHLHISSSHALNHLSLPFLIPHIH</sequence>
<dbReference type="EMBL" id="GEDG01022517">
    <property type="protein sequence ID" value="JAP17444.1"/>
    <property type="molecule type" value="Transcribed_RNA"/>
</dbReference>
<name>A0A0V0HAX0_SOLCH</name>
<reference evidence="1" key="1">
    <citation type="submission" date="2015-12" db="EMBL/GenBank/DDBJ databases">
        <title>Gene expression during late stages of embryo sac development: a critical building block for successful pollen-pistil interactions.</title>
        <authorList>
            <person name="Liu Y."/>
            <person name="Joly V."/>
            <person name="Sabar M."/>
            <person name="Matton D.P."/>
        </authorList>
    </citation>
    <scope>NUCLEOTIDE SEQUENCE</scope>
</reference>
<evidence type="ECO:0000313" key="1">
    <source>
        <dbReference type="EMBL" id="JAP17444.1"/>
    </source>
</evidence>
<accession>A0A0V0HAX0</accession>
<proteinExistence type="predicted"/>
<dbReference type="AlphaFoldDB" id="A0A0V0HAX0"/>
<protein>
    <submittedName>
        <fullName evidence="1">Putative ovule protein</fullName>
    </submittedName>
</protein>